<accession>A0A7C3H3X3</accession>
<name>A0A7C3H3X3_9BACT</name>
<sequence>MNQETNQETHPRVAEALRWYQEAKILYAQGKSLDALARYEEAYRVFVEHGRYQEAANAAEKMGDLYFHRGSFDKALKPYKIALDICEEYGDELGTAILSEKIVYVYKELRQPEKALPYLYRALEIAEKYKDAHRAARMLAGIGDVYRKQGRYQAALEAYELSARIYRQMGSREQAALVEKALEVLRQEMSAGELPPDHPD</sequence>
<evidence type="ECO:0000313" key="2">
    <source>
        <dbReference type="EMBL" id="HFC97385.1"/>
    </source>
</evidence>
<dbReference type="InterPro" id="IPR019734">
    <property type="entry name" value="TPR_rpt"/>
</dbReference>
<organism evidence="2">
    <name type="scientific">Thermosulfurimonas dismutans</name>
    <dbReference type="NCBI Taxonomy" id="999894"/>
    <lineage>
        <taxon>Bacteria</taxon>
        <taxon>Pseudomonadati</taxon>
        <taxon>Thermodesulfobacteriota</taxon>
        <taxon>Thermodesulfobacteria</taxon>
        <taxon>Thermodesulfobacteriales</taxon>
        <taxon>Thermodesulfobacteriaceae</taxon>
        <taxon>Thermosulfurimonas</taxon>
    </lineage>
</organism>
<keyword evidence="1" id="KW-0802">TPR repeat</keyword>
<dbReference type="Gene3D" id="1.25.40.10">
    <property type="entry name" value="Tetratricopeptide repeat domain"/>
    <property type="match status" value="1"/>
</dbReference>
<protein>
    <submittedName>
        <fullName evidence="2">Tetratricopeptide repeat protein</fullName>
    </submittedName>
</protein>
<feature type="repeat" description="TPR" evidence="1">
    <location>
        <begin position="136"/>
        <end position="169"/>
    </location>
</feature>
<dbReference type="Pfam" id="PF13424">
    <property type="entry name" value="TPR_12"/>
    <property type="match status" value="2"/>
</dbReference>
<feature type="repeat" description="TPR" evidence="1">
    <location>
        <begin position="56"/>
        <end position="89"/>
    </location>
</feature>
<dbReference type="Proteomes" id="UP000886043">
    <property type="component" value="Unassembled WGS sequence"/>
</dbReference>
<dbReference type="InterPro" id="IPR011990">
    <property type="entry name" value="TPR-like_helical_dom_sf"/>
</dbReference>
<dbReference type="AlphaFoldDB" id="A0A7C3H3X3"/>
<dbReference type="SUPFAM" id="SSF48452">
    <property type="entry name" value="TPR-like"/>
    <property type="match status" value="1"/>
</dbReference>
<dbReference type="SMART" id="SM00028">
    <property type="entry name" value="TPR"/>
    <property type="match status" value="4"/>
</dbReference>
<dbReference type="PANTHER" id="PTHR10098">
    <property type="entry name" value="RAPSYN-RELATED"/>
    <property type="match status" value="1"/>
</dbReference>
<gene>
    <name evidence="2" type="ORF">ENJ40_02850</name>
</gene>
<evidence type="ECO:0000256" key="1">
    <source>
        <dbReference type="PROSITE-ProRule" id="PRU00339"/>
    </source>
</evidence>
<comment type="caution">
    <text evidence="2">The sequence shown here is derived from an EMBL/GenBank/DDBJ whole genome shotgun (WGS) entry which is preliminary data.</text>
</comment>
<proteinExistence type="predicted"/>
<dbReference type="PROSITE" id="PS50005">
    <property type="entry name" value="TPR"/>
    <property type="match status" value="2"/>
</dbReference>
<dbReference type="EMBL" id="DRMH01000029">
    <property type="protein sequence ID" value="HFC97385.1"/>
    <property type="molecule type" value="Genomic_DNA"/>
</dbReference>
<reference evidence="2" key="1">
    <citation type="journal article" date="2020" name="mSystems">
        <title>Genome- and Community-Level Interaction Insights into Carbon Utilization and Element Cycling Functions of Hydrothermarchaeota in Hydrothermal Sediment.</title>
        <authorList>
            <person name="Zhou Z."/>
            <person name="Liu Y."/>
            <person name="Xu W."/>
            <person name="Pan J."/>
            <person name="Luo Z.H."/>
            <person name="Li M."/>
        </authorList>
    </citation>
    <scope>NUCLEOTIDE SEQUENCE [LARGE SCALE GENOMIC DNA]</scope>
    <source>
        <strain evidence="2">HyVt-483</strain>
    </source>
</reference>